<sequence length="74" mass="8643">MKISKKSTAALVELMNNMALARSMTTRHVMKEEVDHDMLSFWMRDFDEQVMALRALLGVEVTETYAEIKERYSN</sequence>
<proteinExistence type="predicted"/>
<dbReference type="EMBL" id="LR796270">
    <property type="protein sequence ID" value="CAB4133281.1"/>
    <property type="molecule type" value="Genomic_DNA"/>
</dbReference>
<reference evidence="1" key="1">
    <citation type="submission" date="2020-04" db="EMBL/GenBank/DDBJ databases">
        <authorList>
            <person name="Chiriac C."/>
            <person name="Salcher M."/>
            <person name="Ghai R."/>
            <person name="Kavagutti S V."/>
        </authorList>
    </citation>
    <scope>NUCLEOTIDE SEQUENCE</scope>
</reference>
<gene>
    <name evidence="1" type="ORF">UFOVP250_103</name>
</gene>
<accession>A0A6J5LGE7</accession>
<name>A0A6J5LGE7_9CAUD</name>
<evidence type="ECO:0000313" key="1">
    <source>
        <dbReference type="EMBL" id="CAB4133281.1"/>
    </source>
</evidence>
<organism evidence="1">
    <name type="scientific">uncultured Caudovirales phage</name>
    <dbReference type="NCBI Taxonomy" id="2100421"/>
    <lineage>
        <taxon>Viruses</taxon>
        <taxon>Duplodnaviria</taxon>
        <taxon>Heunggongvirae</taxon>
        <taxon>Uroviricota</taxon>
        <taxon>Caudoviricetes</taxon>
        <taxon>Peduoviridae</taxon>
        <taxon>Maltschvirus</taxon>
        <taxon>Maltschvirus maltsch</taxon>
    </lineage>
</organism>
<protein>
    <submittedName>
        <fullName evidence="1">Uncharacterized protein</fullName>
    </submittedName>
</protein>